<feature type="region of interest" description="Disordered" evidence="1">
    <location>
        <begin position="306"/>
        <end position="393"/>
    </location>
</feature>
<feature type="signal peptide" evidence="2">
    <location>
        <begin position="1"/>
        <end position="17"/>
    </location>
</feature>
<evidence type="ECO:0000256" key="1">
    <source>
        <dbReference type="SAM" id="MobiDB-lite"/>
    </source>
</evidence>
<evidence type="ECO:0000256" key="2">
    <source>
        <dbReference type="SAM" id="SignalP"/>
    </source>
</evidence>
<feature type="compositionally biased region" description="Low complexity" evidence="1">
    <location>
        <begin position="47"/>
        <end position="76"/>
    </location>
</feature>
<keyword evidence="2" id="KW-0732">Signal</keyword>
<feature type="region of interest" description="Disordered" evidence="1">
    <location>
        <begin position="110"/>
        <end position="137"/>
    </location>
</feature>
<reference evidence="3" key="1">
    <citation type="submission" date="2022-01" db="EMBL/GenBank/DDBJ databases">
        <authorList>
            <person name="King R."/>
        </authorList>
    </citation>
    <scope>NUCLEOTIDE SEQUENCE</scope>
</reference>
<protein>
    <submittedName>
        <fullName evidence="3">Uncharacterized protein</fullName>
    </submittedName>
</protein>
<feature type="compositionally biased region" description="Polar residues" evidence="1">
    <location>
        <begin position="185"/>
        <end position="200"/>
    </location>
</feature>
<feature type="region of interest" description="Disordered" evidence="1">
    <location>
        <begin position="183"/>
        <end position="212"/>
    </location>
</feature>
<keyword evidence="4" id="KW-1185">Reference proteome</keyword>
<feature type="compositionally biased region" description="Polar residues" evidence="1">
    <location>
        <begin position="306"/>
        <end position="317"/>
    </location>
</feature>
<feature type="compositionally biased region" description="Polar residues" evidence="1">
    <location>
        <begin position="347"/>
        <end position="356"/>
    </location>
</feature>
<dbReference type="Proteomes" id="UP001152798">
    <property type="component" value="Chromosome 6"/>
</dbReference>
<evidence type="ECO:0000313" key="3">
    <source>
        <dbReference type="EMBL" id="CAH1406248.1"/>
    </source>
</evidence>
<gene>
    <name evidence="3" type="ORF">NEZAVI_LOCUS14234</name>
</gene>
<organism evidence="3 4">
    <name type="scientific">Nezara viridula</name>
    <name type="common">Southern green stink bug</name>
    <name type="synonym">Cimex viridulus</name>
    <dbReference type="NCBI Taxonomy" id="85310"/>
    <lineage>
        <taxon>Eukaryota</taxon>
        <taxon>Metazoa</taxon>
        <taxon>Ecdysozoa</taxon>
        <taxon>Arthropoda</taxon>
        <taxon>Hexapoda</taxon>
        <taxon>Insecta</taxon>
        <taxon>Pterygota</taxon>
        <taxon>Neoptera</taxon>
        <taxon>Paraneoptera</taxon>
        <taxon>Hemiptera</taxon>
        <taxon>Heteroptera</taxon>
        <taxon>Panheteroptera</taxon>
        <taxon>Pentatomomorpha</taxon>
        <taxon>Pentatomoidea</taxon>
        <taxon>Pentatomidae</taxon>
        <taxon>Pentatominae</taxon>
        <taxon>Nezara</taxon>
    </lineage>
</organism>
<sequence length="487" mass="54771">MNICIFVVLVLLLETHCRPLAQDVLAGEEFLAVFMRSHRPRSTYRKTTTTQVTTEQTTPSIPTATEPIPTTLETEPPSVVSVRVSSSVRKEAVHEPLHEPIHETVSAAAQRSHFSVESSGYREASGRREEDSVAEASQDVPLESLHVEENKPVAEALTLEESGVHYESRVSSETSHSRIYFSQPKLPTQSHLVQPSSQANRKYHPLPPLPEEEPKYERQILTQAFSQDNGDRKYGPEIILTQTHQESKNSPHIIFTQDEQEHKSADDSSKFEPEVIVTRQETKYGPEIVVTQTQSESKYTPELFATQAQTGSQPEINSSEEESRAETVISQTQETRKYVGQNREQRQYTPQTQSQERSQDGSFGGQASSAESAEQYKSQPNEQQAERNYEQPEQNYEVDEAISVMTNGRAHGVQTESPSSHKFGFVQEGRNYRKYRVEEKTPDGFIVGEYGVVNHDGGGIRGVRYTADGSISPRLIYEALVKFLSLK</sequence>
<name>A0A9P0HQE7_NEZVI</name>
<evidence type="ECO:0000313" key="4">
    <source>
        <dbReference type="Proteomes" id="UP001152798"/>
    </source>
</evidence>
<dbReference type="OrthoDB" id="6507260at2759"/>
<accession>A0A9P0HQE7</accession>
<feature type="compositionally biased region" description="Polar residues" evidence="1">
    <location>
        <begin position="365"/>
        <end position="383"/>
    </location>
</feature>
<dbReference type="EMBL" id="OV725082">
    <property type="protein sequence ID" value="CAH1406248.1"/>
    <property type="molecule type" value="Genomic_DNA"/>
</dbReference>
<dbReference type="AlphaFoldDB" id="A0A9P0HQE7"/>
<proteinExistence type="predicted"/>
<feature type="region of interest" description="Disordered" evidence="1">
    <location>
        <begin position="45"/>
        <end position="76"/>
    </location>
</feature>
<feature type="chain" id="PRO_5040357075" evidence="2">
    <location>
        <begin position="18"/>
        <end position="487"/>
    </location>
</feature>